<comment type="caution">
    <text evidence="3">The sequence shown here is derived from an EMBL/GenBank/DDBJ whole genome shotgun (WGS) entry which is preliminary data.</text>
</comment>
<proteinExistence type="predicted"/>
<evidence type="ECO:0000256" key="1">
    <source>
        <dbReference type="SAM" id="Coils"/>
    </source>
</evidence>
<feature type="transmembrane region" description="Helical" evidence="2">
    <location>
        <begin position="12"/>
        <end position="31"/>
    </location>
</feature>
<evidence type="ECO:0000313" key="3">
    <source>
        <dbReference type="EMBL" id="MBB6715712.1"/>
    </source>
</evidence>
<sequence length="107" mass="11830">MIIEVNIKTLLLGILIITAIIALTYLIVILIKVGKLVDNLNKTIEKNKTNLDNTLKNINDISENVRDISDVALETTAEAIVLKEGLFDKVDIVKDIVNIASSVFLKK</sequence>
<organism evidence="3 4">
    <name type="scientific">Clostridium gasigenes</name>
    <dbReference type="NCBI Taxonomy" id="94869"/>
    <lineage>
        <taxon>Bacteria</taxon>
        <taxon>Bacillati</taxon>
        <taxon>Bacillota</taxon>
        <taxon>Clostridia</taxon>
        <taxon>Eubacteriales</taxon>
        <taxon>Clostridiaceae</taxon>
        <taxon>Clostridium</taxon>
    </lineage>
</organism>
<dbReference type="Proteomes" id="UP000585258">
    <property type="component" value="Unassembled WGS sequence"/>
</dbReference>
<keyword evidence="2" id="KW-0812">Transmembrane</keyword>
<keyword evidence="1" id="KW-0175">Coiled coil</keyword>
<dbReference type="EMBL" id="JACKWY010000007">
    <property type="protein sequence ID" value="MBB6715712.1"/>
    <property type="molecule type" value="Genomic_DNA"/>
</dbReference>
<accession>A0A7X0VRT9</accession>
<dbReference type="AlphaFoldDB" id="A0A7X0VRT9"/>
<protein>
    <submittedName>
        <fullName evidence="3">Uncharacterized protein</fullName>
    </submittedName>
</protein>
<dbReference type="RefSeq" id="WP_185164901.1">
    <property type="nucleotide sequence ID" value="NZ_JACKWY010000007.1"/>
</dbReference>
<evidence type="ECO:0000313" key="4">
    <source>
        <dbReference type="Proteomes" id="UP000585258"/>
    </source>
</evidence>
<keyword evidence="2" id="KW-0472">Membrane</keyword>
<name>A0A7X0VRT9_9CLOT</name>
<reference evidence="3 4" key="1">
    <citation type="submission" date="2020-08" db="EMBL/GenBank/DDBJ databases">
        <title>Clostridia isolated from Swiss meat.</title>
        <authorList>
            <person name="Wambui J."/>
            <person name="Stevens M.J.A."/>
            <person name="Stephan R."/>
        </authorList>
    </citation>
    <scope>NUCLEOTIDE SEQUENCE [LARGE SCALE GENOMIC DNA]</scope>
    <source>
        <strain evidence="3 4">CM001</strain>
    </source>
</reference>
<gene>
    <name evidence="3" type="ORF">H7E68_13455</name>
</gene>
<evidence type="ECO:0000256" key="2">
    <source>
        <dbReference type="SAM" id="Phobius"/>
    </source>
</evidence>
<feature type="coiled-coil region" evidence="1">
    <location>
        <begin position="37"/>
        <end position="64"/>
    </location>
</feature>
<keyword evidence="2" id="KW-1133">Transmembrane helix</keyword>